<feature type="transmembrane region" description="Helical" evidence="6">
    <location>
        <begin position="424"/>
        <end position="444"/>
    </location>
</feature>
<keyword evidence="9" id="KW-1185">Reference proteome</keyword>
<dbReference type="InterPro" id="IPR036259">
    <property type="entry name" value="MFS_trans_sf"/>
</dbReference>
<evidence type="ECO:0000256" key="3">
    <source>
        <dbReference type="ARBA" id="ARBA00022692"/>
    </source>
</evidence>
<evidence type="ECO:0000256" key="4">
    <source>
        <dbReference type="ARBA" id="ARBA00022989"/>
    </source>
</evidence>
<feature type="transmembrane region" description="Helical" evidence="6">
    <location>
        <begin position="104"/>
        <end position="121"/>
    </location>
</feature>
<evidence type="ECO:0000256" key="1">
    <source>
        <dbReference type="ARBA" id="ARBA00004141"/>
    </source>
</evidence>
<keyword evidence="5 6" id="KW-0472">Membrane</keyword>
<feature type="transmembrane region" description="Helical" evidence="6">
    <location>
        <begin position="161"/>
        <end position="184"/>
    </location>
</feature>
<feature type="transmembrane region" description="Helical" evidence="6">
    <location>
        <begin position="398"/>
        <end position="418"/>
    </location>
</feature>
<comment type="subcellular location">
    <subcellularLocation>
        <location evidence="1">Membrane</location>
        <topology evidence="1">Multi-pass membrane protein</topology>
    </subcellularLocation>
</comment>
<organism evidence="8 9">
    <name type="scientific">Chrysodeixis includens</name>
    <name type="common">Soybean looper</name>
    <name type="synonym">Pseudoplusia includens</name>
    <dbReference type="NCBI Taxonomy" id="689277"/>
    <lineage>
        <taxon>Eukaryota</taxon>
        <taxon>Metazoa</taxon>
        <taxon>Ecdysozoa</taxon>
        <taxon>Arthropoda</taxon>
        <taxon>Hexapoda</taxon>
        <taxon>Insecta</taxon>
        <taxon>Pterygota</taxon>
        <taxon>Neoptera</taxon>
        <taxon>Endopterygota</taxon>
        <taxon>Lepidoptera</taxon>
        <taxon>Glossata</taxon>
        <taxon>Ditrysia</taxon>
        <taxon>Noctuoidea</taxon>
        <taxon>Noctuidae</taxon>
        <taxon>Plusiinae</taxon>
        <taxon>Chrysodeixis</taxon>
    </lineage>
</organism>
<feature type="transmembrane region" description="Helical" evidence="6">
    <location>
        <begin position="485"/>
        <end position="504"/>
    </location>
</feature>
<dbReference type="PANTHER" id="PTHR23511:SF35">
    <property type="entry name" value="MAJOR FACILITATOR SUPERFAMILY (MFS) PROFILE DOMAIN-CONTAINING PROTEIN"/>
    <property type="match status" value="1"/>
</dbReference>
<feature type="transmembrane region" description="Helical" evidence="6">
    <location>
        <begin position="456"/>
        <end position="479"/>
    </location>
</feature>
<feature type="transmembrane region" description="Helical" evidence="6">
    <location>
        <begin position="74"/>
        <end position="92"/>
    </location>
</feature>
<accession>A0A9P0G0Q7</accession>
<dbReference type="Pfam" id="PF07690">
    <property type="entry name" value="MFS_1"/>
    <property type="match status" value="2"/>
</dbReference>
<feature type="transmembrane region" description="Helical" evidence="6">
    <location>
        <begin position="35"/>
        <end position="62"/>
    </location>
</feature>
<name>A0A9P0G0Q7_CHRIL</name>
<feature type="transmembrane region" description="Helical" evidence="6">
    <location>
        <begin position="297"/>
        <end position="322"/>
    </location>
</feature>
<dbReference type="InterPro" id="IPR011701">
    <property type="entry name" value="MFS"/>
</dbReference>
<dbReference type="InterPro" id="IPR020846">
    <property type="entry name" value="MFS_dom"/>
</dbReference>
<dbReference type="SUPFAM" id="SSF103473">
    <property type="entry name" value="MFS general substrate transporter"/>
    <property type="match status" value="1"/>
</dbReference>
<keyword evidence="2" id="KW-0813">Transport</keyword>
<evidence type="ECO:0000313" key="8">
    <source>
        <dbReference type="EMBL" id="CAH0628611.1"/>
    </source>
</evidence>
<dbReference type="PANTHER" id="PTHR23511">
    <property type="entry name" value="SYNAPTIC VESICLE GLYCOPROTEIN 2"/>
    <property type="match status" value="1"/>
</dbReference>
<keyword evidence="4 6" id="KW-1133">Transmembrane helix</keyword>
<dbReference type="GO" id="GO:0016020">
    <property type="term" value="C:membrane"/>
    <property type="evidence" value="ECO:0007669"/>
    <property type="project" value="UniProtKB-SubCell"/>
</dbReference>
<feature type="domain" description="Major facilitator superfamily (MFS) profile" evidence="7">
    <location>
        <begin position="35"/>
        <end position="509"/>
    </location>
</feature>
<feature type="transmembrane region" description="Helical" evidence="6">
    <location>
        <begin position="127"/>
        <end position="149"/>
    </location>
</feature>
<dbReference type="EMBL" id="LR824012">
    <property type="protein sequence ID" value="CAH0628611.1"/>
    <property type="molecule type" value="Genomic_DNA"/>
</dbReference>
<dbReference type="Gene3D" id="1.20.1250.20">
    <property type="entry name" value="MFS general substrate transporter like domains"/>
    <property type="match status" value="1"/>
</dbReference>
<dbReference type="Proteomes" id="UP001154114">
    <property type="component" value="Chromosome 9"/>
</dbReference>
<dbReference type="PROSITE" id="PS50850">
    <property type="entry name" value="MFS"/>
    <property type="match status" value="1"/>
</dbReference>
<feature type="transmembrane region" description="Helical" evidence="6">
    <location>
        <begin position="374"/>
        <end position="391"/>
    </location>
</feature>
<reference evidence="8" key="1">
    <citation type="submission" date="2021-12" db="EMBL/GenBank/DDBJ databases">
        <authorList>
            <person name="King R."/>
        </authorList>
    </citation>
    <scope>NUCLEOTIDE SEQUENCE</scope>
</reference>
<evidence type="ECO:0000256" key="6">
    <source>
        <dbReference type="SAM" id="Phobius"/>
    </source>
</evidence>
<proteinExistence type="predicted"/>
<keyword evidence="3 6" id="KW-0812">Transmembrane</keyword>
<dbReference type="OrthoDB" id="10262656at2759"/>
<dbReference type="GO" id="GO:0022857">
    <property type="term" value="F:transmembrane transporter activity"/>
    <property type="evidence" value="ECO:0007669"/>
    <property type="project" value="InterPro"/>
</dbReference>
<gene>
    <name evidence="8" type="ORF">CINC_LOCUS12894</name>
</gene>
<sequence length="526" mass="57628">MEATSSCDNTEQRNVKITATLDEAMLLSGFGIYNILHMIMSGLMLMGMITLSLVLGFVIPAAQCDLELTMSQKSWLSAIPFAAIIVSSYFWGWIADTKGRRPSMLVSMALSIIGTLLTSFAPNLISFAILQFITGIFTTGPSAIVYTYLGECHNVRHRDKMVTFGSSFIGLGNVFLPCVAWLILTQEFSYPLQYLDISYRPWRLCLVVCTLPYVLATVFLLFAHESPKFLHANGKHAEALEVVKTMYAVNNRKSKDSFSVKSLIVENQTTKLNERKGVRAVLASMKEQTFPIFTPPLLQWICLTCFVHFGIFAATNGFYIWFPTILNSLALSDSTNMKICDVIESQIEVTAKALKNTTVICDDTIHTSTFEQSIYVSLAFYSMYFIAGALVDFVGKKWLLVGTLVVTGVCGVGAHLAVDQKAAVVLFGIFQMSGACIGLVNAAGVELFPTKYRAMAICLSMMVGRTGAVFGSNLIGWFLQVNCGAGFYLFGILLVVDGLVCLALPNNKKEKSASVTESVARPAQEA</sequence>
<evidence type="ECO:0000256" key="2">
    <source>
        <dbReference type="ARBA" id="ARBA00022448"/>
    </source>
</evidence>
<evidence type="ECO:0000259" key="7">
    <source>
        <dbReference type="PROSITE" id="PS50850"/>
    </source>
</evidence>
<protein>
    <recommendedName>
        <fullName evidence="7">Major facilitator superfamily (MFS) profile domain-containing protein</fullName>
    </recommendedName>
</protein>
<evidence type="ECO:0000313" key="9">
    <source>
        <dbReference type="Proteomes" id="UP001154114"/>
    </source>
</evidence>
<dbReference type="AlphaFoldDB" id="A0A9P0G0Q7"/>
<evidence type="ECO:0000256" key="5">
    <source>
        <dbReference type="ARBA" id="ARBA00023136"/>
    </source>
</evidence>
<feature type="transmembrane region" description="Helical" evidence="6">
    <location>
        <begin position="204"/>
        <end position="223"/>
    </location>
</feature>